<feature type="region of interest" description="Disordered" evidence="9">
    <location>
        <begin position="427"/>
        <end position="459"/>
    </location>
</feature>
<dbReference type="PANTHER" id="PTHR12086">
    <property type="entry name" value="EF-HAND DOMAIN C-TERMINAL CONTAINING PROTEIN"/>
    <property type="match status" value="1"/>
</dbReference>
<keyword evidence="2" id="KW-0963">Cytoplasm</keyword>
<dbReference type="STRING" id="7574.A0A1S3J6W5"/>
<evidence type="ECO:0000256" key="4">
    <source>
        <dbReference type="ARBA" id="ARBA00022837"/>
    </source>
</evidence>
<sequence>MTTEAETKPAVSQSGDQLKLPNIVTQSIYAGKYRDRNPDISAAGKLTATGDSAYQCLTPPARPLSPESVRRFRATLRPDAGKPSVFYGKAYDPHLRWAADMTHGLVAQPSIAAGKLLNPQPLTLFKYKLNQKKEQLYASHRRGPLGKSHDQKPGFPEGLDVDNVTFGILTERDIGAGILINPNKSPLQVEEESEVGRDLYRKSHRDYLVGESKDRKYAPPNYGKMKLYGVPTPHDNTGGLTKKSLKWLHELQSEKAAKIVSKRVDDFRERTEPQLGQVHDPIKDTLRVPPDHTFGILVKPDTYGAGDLMHGRVPGEYLRGKDRQRGVLAAIRQHLKKANYHSFENLLHAFKFYDKDGTGKIDINNLHEVCAQFNLPVEPELLVQLMDCCDANKDGFIDYVEFANFLNWKDKLPSGFPDKKDETAHTSNAVVEDKDLVPKSPQSRASTPRRLQKQIDDAITQQKTSSSVISAVVGGLSTKDYRSYGVPTIRSDIPVPRIRRIDDTKNYGDESDAYGLLNPSIYSVQGVHEKDFLLPRPKEEIKEIFTNIGVKMTLDTFDDLWKMASQRHPKGHVSVESFRGVLDEIQAAQLQS</sequence>
<evidence type="ECO:0000256" key="2">
    <source>
        <dbReference type="ARBA" id="ARBA00022490"/>
    </source>
</evidence>
<dbReference type="AlphaFoldDB" id="A0A1S3J6W5"/>
<evidence type="ECO:0000256" key="9">
    <source>
        <dbReference type="SAM" id="MobiDB-lite"/>
    </source>
</evidence>
<accession>A0A1S3J6W5</accession>
<evidence type="ECO:0000256" key="6">
    <source>
        <dbReference type="ARBA" id="ARBA00023069"/>
    </source>
</evidence>
<feature type="domain" description="EF-hand" evidence="10">
    <location>
        <begin position="341"/>
        <end position="376"/>
    </location>
</feature>
<evidence type="ECO:0000256" key="8">
    <source>
        <dbReference type="ARBA" id="ARBA00023273"/>
    </source>
</evidence>
<dbReference type="Proteomes" id="UP000085678">
    <property type="component" value="Unplaced"/>
</dbReference>
<dbReference type="OrthoDB" id="2096280at2759"/>
<protein>
    <submittedName>
        <fullName evidence="12">EF-hand domain-containing family member B</fullName>
    </submittedName>
</protein>
<evidence type="ECO:0000256" key="3">
    <source>
        <dbReference type="ARBA" id="ARBA00022737"/>
    </source>
</evidence>
<gene>
    <name evidence="12" type="primary">LOC106170721</name>
</gene>
<dbReference type="PROSITE" id="PS00018">
    <property type="entry name" value="EF_HAND_1"/>
    <property type="match status" value="1"/>
</dbReference>
<keyword evidence="5" id="KW-0282">Flagellum</keyword>
<evidence type="ECO:0000313" key="12">
    <source>
        <dbReference type="RefSeq" id="XP_013406157.1"/>
    </source>
</evidence>
<dbReference type="Pfam" id="PF25325">
    <property type="entry name" value="EF-hand_EFHB_C"/>
    <property type="match status" value="1"/>
</dbReference>
<dbReference type="SMART" id="SM00054">
    <property type="entry name" value="EFh"/>
    <property type="match status" value="2"/>
</dbReference>
<dbReference type="InParanoid" id="A0A1S3J6W5"/>
<dbReference type="GeneID" id="106170721"/>
<organism evidence="11 12">
    <name type="scientific">Lingula anatina</name>
    <name type="common">Brachiopod</name>
    <name type="synonym">Lingula unguis</name>
    <dbReference type="NCBI Taxonomy" id="7574"/>
    <lineage>
        <taxon>Eukaryota</taxon>
        <taxon>Metazoa</taxon>
        <taxon>Spiralia</taxon>
        <taxon>Lophotrochozoa</taxon>
        <taxon>Brachiopoda</taxon>
        <taxon>Linguliformea</taxon>
        <taxon>Lingulata</taxon>
        <taxon>Lingulida</taxon>
        <taxon>Linguloidea</taxon>
        <taxon>Lingulidae</taxon>
        <taxon>Lingula</taxon>
    </lineage>
</organism>
<keyword evidence="3" id="KW-0677">Repeat</keyword>
<dbReference type="InterPro" id="IPR002048">
    <property type="entry name" value="EF_hand_dom"/>
</dbReference>
<evidence type="ECO:0000259" key="10">
    <source>
        <dbReference type="PROSITE" id="PS50222"/>
    </source>
</evidence>
<keyword evidence="6" id="KW-0969">Cilium</keyword>
<dbReference type="PANTHER" id="PTHR12086:SF12">
    <property type="entry name" value="EF-HAND DOMAIN-CONTAINING FAMILY MEMBER B"/>
    <property type="match status" value="1"/>
</dbReference>
<dbReference type="InterPro" id="IPR057428">
    <property type="entry name" value="EFHB_EF-hand_C"/>
</dbReference>
<keyword evidence="7" id="KW-0206">Cytoskeleton</keyword>
<dbReference type="SUPFAM" id="SSF47473">
    <property type="entry name" value="EF-hand"/>
    <property type="match status" value="1"/>
</dbReference>
<evidence type="ECO:0000256" key="7">
    <source>
        <dbReference type="ARBA" id="ARBA00023212"/>
    </source>
</evidence>
<keyword evidence="8" id="KW-0966">Cell projection</keyword>
<evidence type="ECO:0000256" key="5">
    <source>
        <dbReference type="ARBA" id="ARBA00022846"/>
    </source>
</evidence>
<evidence type="ECO:0000313" key="11">
    <source>
        <dbReference type="Proteomes" id="UP000085678"/>
    </source>
</evidence>
<dbReference type="GO" id="GO:0005509">
    <property type="term" value="F:calcium ion binding"/>
    <property type="evidence" value="ECO:0007669"/>
    <property type="project" value="InterPro"/>
</dbReference>
<name>A0A1S3J6W5_LINAN</name>
<keyword evidence="4" id="KW-0106">Calcium</keyword>
<dbReference type="InterPro" id="IPR011992">
    <property type="entry name" value="EF-hand-dom_pair"/>
</dbReference>
<dbReference type="InterPro" id="IPR040193">
    <property type="entry name" value="EFHC1/EFHC2/EFHB"/>
</dbReference>
<dbReference type="InterPro" id="IPR018247">
    <property type="entry name" value="EF_Hand_1_Ca_BS"/>
</dbReference>
<dbReference type="KEGG" id="lak:106170721"/>
<reference evidence="12" key="1">
    <citation type="submission" date="2025-08" db="UniProtKB">
        <authorList>
            <consortium name="RefSeq"/>
        </authorList>
    </citation>
    <scope>IDENTIFICATION</scope>
    <source>
        <tissue evidence="12">Gonads</tissue>
    </source>
</reference>
<dbReference type="RefSeq" id="XP_013406157.1">
    <property type="nucleotide sequence ID" value="XM_013550703.2"/>
</dbReference>
<dbReference type="Pfam" id="PF13499">
    <property type="entry name" value="EF-hand_7"/>
    <property type="match status" value="1"/>
</dbReference>
<feature type="domain" description="EF-hand" evidence="10">
    <location>
        <begin position="377"/>
        <end position="412"/>
    </location>
</feature>
<dbReference type="PROSITE" id="PS50222">
    <property type="entry name" value="EF_HAND_2"/>
    <property type="match status" value="2"/>
</dbReference>
<dbReference type="CDD" id="cd00051">
    <property type="entry name" value="EFh"/>
    <property type="match status" value="1"/>
</dbReference>
<dbReference type="Gene3D" id="1.10.238.10">
    <property type="entry name" value="EF-hand"/>
    <property type="match status" value="1"/>
</dbReference>
<evidence type="ECO:0000256" key="1">
    <source>
        <dbReference type="ARBA" id="ARBA00004611"/>
    </source>
</evidence>
<proteinExistence type="predicted"/>
<comment type="subcellular location">
    <subcellularLocation>
        <location evidence="1">Cytoplasm</location>
        <location evidence="1">Cytoskeleton</location>
        <location evidence="1">Flagellum axoneme</location>
    </subcellularLocation>
</comment>
<keyword evidence="11" id="KW-1185">Reference proteome</keyword>